<organism evidence="7 8">
    <name type="scientific">Caldicellulosiruptor changbaiensis</name>
    <dbReference type="NCBI Taxonomy" id="1222016"/>
    <lineage>
        <taxon>Bacteria</taxon>
        <taxon>Bacillati</taxon>
        <taxon>Bacillota</taxon>
        <taxon>Bacillota incertae sedis</taxon>
        <taxon>Caldicellulosiruptorales</taxon>
        <taxon>Caldicellulosiruptoraceae</taxon>
        <taxon>Caldicellulosiruptor</taxon>
    </lineage>
</organism>
<dbReference type="PROSITE" id="PS00369">
    <property type="entry name" value="PTS_HPR_HIS"/>
    <property type="match status" value="1"/>
</dbReference>
<dbReference type="PANTHER" id="PTHR33705">
    <property type="entry name" value="PHOSPHOCARRIER PROTEIN HPR"/>
    <property type="match status" value="1"/>
</dbReference>
<sequence>MVEAKVILQNPTGLHARPASIFVTQAAKFKSDIFIVKDGKEVNAKSILNILAIGAKKGDEITLKIAGEDEKEALDTLVKLLEGLNE</sequence>
<reference evidence="7 8" key="1">
    <citation type="submission" date="2018-12" db="EMBL/GenBank/DDBJ databases">
        <title>Genome sequence from the cellulolytic species, Caldicellulosiruptor changbaiensis.</title>
        <authorList>
            <person name="Blumer-Schuette S.E."/>
            <person name="Mendoza C."/>
        </authorList>
    </citation>
    <scope>NUCLEOTIDE SEQUENCE [LARGE SCALE GENOMIC DNA]</scope>
    <source>
        <strain evidence="7 8">CBS-Z</strain>
    </source>
</reference>
<dbReference type="Proteomes" id="UP000282930">
    <property type="component" value="Chromosome"/>
</dbReference>
<keyword evidence="8" id="KW-1185">Reference proteome</keyword>
<feature type="domain" description="HPr" evidence="6">
    <location>
        <begin position="1"/>
        <end position="86"/>
    </location>
</feature>
<evidence type="ECO:0000259" key="6">
    <source>
        <dbReference type="PROSITE" id="PS51350"/>
    </source>
</evidence>
<evidence type="ECO:0000256" key="4">
    <source>
        <dbReference type="ARBA" id="ARBA00022490"/>
    </source>
</evidence>
<dbReference type="Pfam" id="PF00381">
    <property type="entry name" value="PTS-HPr"/>
    <property type="match status" value="1"/>
</dbReference>
<dbReference type="InterPro" id="IPR002114">
    <property type="entry name" value="PTS_HPr_Ser_P_site"/>
</dbReference>
<dbReference type="PANTHER" id="PTHR33705:SF2">
    <property type="entry name" value="PHOSPHOCARRIER PROTEIN NPR"/>
    <property type="match status" value="1"/>
</dbReference>
<name>A0A3T0D938_9FIRM</name>
<evidence type="ECO:0000256" key="1">
    <source>
        <dbReference type="ARBA" id="ARBA00003681"/>
    </source>
</evidence>
<dbReference type="AlphaFoldDB" id="A0A3T0D938"/>
<keyword evidence="4" id="KW-0963">Cytoplasm</keyword>
<dbReference type="EMBL" id="CP034791">
    <property type="protein sequence ID" value="AZT91429.1"/>
    <property type="molecule type" value="Genomic_DNA"/>
</dbReference>
<proteinExistence type="predicted"/>
<gene>
    <name evidence="7" type="ORF">ELD05_12920</name>
</gene>
<dbReference type="KEGG" id="ccha:ELD05_12920"/>
<dbReference type="NCBIfam" id="TIGR01003">
    <property type="entry name" value="PTS_HPr_family"/>
    <property type="match status" value="1"/>
</dbReference>
<dbReference type="RefSeq" id="WP_011917937.1">
    <property type="nucleotide sequence ID" value="NZ_CP034791.1"/>
</dbReference>
<comment type="function">
    <text evidence="1">General (non sugar-specific) component of the phosphoenolpyruvate-dependent sugar phosphotransferase system (sugar PTS). This major carbohydrate active-transport system catalyzes the phosphorylation of incoming sugar substrates concomitantly with their translocation across the cell membrane. The phosphoryl group from phosphoenolpyruvate (PEP) is transferred to the phosphoryl carrier protein HPr by enzyme I. Phospho-HPr then transfers it to the PTS EIIA domain.</text>
</comment>
<comment type="subcellular location">
    <subcellularLocation>
        <location evidence="2">Cytoplasm</location>
    </subcellularLocation>
</comment>
<evidence type="ECO:0000313" key="8">
    <source>
        <dbReference type="Proteomes" id="UP000282930"/>
    </source>
</evidence>
<dbReference type="InterPro" id="IPR000032">
    <property type="entry name" value="HPr-like"/>
</dbReference>
<dbReference type="InterPro" id="IPR050399">
    <property type="entry name" value="HPr"/>
</dbReference>
<evidence type="ECO:0000313" key="7">
    <source>
        <dbReference type="EMBL" id="AZT91429.1"/>
    </source>
</evidence>
<dbReference type="Gene3D" id="3.30.1340.10">
    <property type="entry name" value="HPr-like"/>
    <property type="match status" value="1"/>
</dbReference>
<dbReference type="CDD" id="cd00367">
    <property type="entry name" value="PTS-HPr_like"/>
    <property type="match status" value="1"/>
</dbReference>
<evidence type="ECO:0000256" key="3">
    <source>
        <dbReference type="ARBA" id="ARBA00020422"/>
    </source>
</evidence>
<dbReference type="InterPro" id="IPR001020">
    <property type="entry name" value="PTS_HPr_His_P_site"/>
</dbReference>
<keyword evidence="5" id="KW-0598">Phosphotransferase system</keyword>
<dbReference type="PROSITE" id="PS51350">
    <property type="entry name" value="PTS_HPR_DOM"/>
    <property type="match status" value="1"/>
</dbReference>
<dbReference type="PRINTS" id="PR00107">
    <property type="entry name" value="PHOSPHOCPHPR"/>
</dbReference>
<dbReference type="SUPFAM" id="SSF55594">
    <property type="entry name" value="HPr-like"/>
    <property type="match status" value="1"/>
</dbReference>
<protein>
    <recommendedName>
        <fullName evidence="3">Phosphocarrier protein HPr</fullName>
    </recommendedName>
</protein>
<accession>A0A3T0D938</accession>
<dbReference type="GO" id="GO:0009401">
    <property type="term" value="P:phosphoenolpyruvate-dependent sugar phosphotransferase system"/>
    <property type="evidence" value="ECO:0007669"/>
    <property type="project" value="UniProtKB-KW"/>
</dbReference>
<dbReference type="InterPro" id="IPR035895">
    <property type="entry name" value="HPr-like_sf"/>
</dbReference>
<dbReference type="PROSITE" id="PS00589">
    <property type="entry name" value="PTS_HPR_SER"/>
    <property type="match status" value="1"/>
</dbReference>
<evidence type="ECO:0000256" key="2">
    <source>
        <dbReference type="ARBA" id="ARBA00004496"/>
    </source>
</evidence>
<evidence type="ECO:0000256" key="5">
    <source>
        <dbReference type="ARBA" id="ARBA00022683"/>
    </source>
</evidence>
<dbReference type="GO" id="GO:0005737">
    <property type="term" value="C:cytoplasm"/>
    <property type="evidence" value="ECO:0007669"/>
    <property type="project" value="UniProtKB-SubCell"/>
</dbReference>